<evidence type="ECO:0000256" key="1">
    <source>
        <dbReference type="ARBA" id="ARBA00004167"/>
    </source>
</evidence>
<sequence length="138" mass="15735">MNVSLAAGPRFLETLRSFPDGIRNCYSLKPEQGENKPYLIRASFCYGNYDGKNQTPTFDLYIDVNKWSTMNSYGYEKREIVYVAQRDVVQVCVVNIGKGVPFISALELRVLNDAYREGSGFQELWWRQNLGSSGSSIR</sequence>
<comment type="caution">
    <text evidence="7">The sequence shown here is derived from an EMBL/GenBank/DDBJ whole genome shotgun (WGS) entry which is preliminary data.</text>
</comment>
<keyword evidence="5" id="KW-0472">Membrane</keyword>
<keyword evidence="3" id="KW-0732">Signal</keyword>
<organism evidence="7 8">
    <name type="scientific">Eucalyptus globulus</name>
    <name type="common">Tasmanian blue gum</name>
    <dbReference type="NCBI Taxonomy" id="34317"/>
    <lineage>
        <taxon>Eukaryota</taxon>
        <taxon>Viridiplantae</taxon>
        <taxon>Streptophyta</taxon>
        <taxon>Embryophyta</taxon>
        <taxon>Tracheophyta</taxon>
        <taxon>Spermatophyta</taxon>
        <taxon>Magnoliopsida</taxon>
        <taxon>eudicotyledons</taxon>
        <taxon>Gunneridae</taxon>
        <taxon>Pentapetalae</taxon>
        <taxon>rosids</taxon>
        <taxon>malvids</taxon>
        <taxon>Myrtales</taxon>
        <taxon>Myrtaceae</taxon>
        <taxon>Myrtoideae</taxon>
        <taxon>Eucalypteae</taxon>
        <taxon>Eucalyptus</taxon>
    </lineage>
</organism>
<proteinExistence type="predicted"/>
<evidence type="ECO:0000256" key="5">
    <source>
        <dbReference type="ARBA" id="ARBA00023136"/>
    </source>
</evidence>
<evidence type="ECO:0000256" key="4">
    <source>
        <dbReference type="ARBA" id="ARBA00022989"/>
    </source>
</evidence>
<evidence type="ECO:0000256" key="3">
    <source>
        <dbReference type="ARBA" id="ARBA00022729"/>
    </source>
</evidence>
<dbReference type="EMBL" id="JBJKBG010000010">
    <property type="protein sequence ID" value="KAL3720931.1"/>
    <property type="molecule type" value="Genomic_DNA"/>
</dbReference>
<reference evidence="7 8" key="1">
    <citation type="submission" date="2024-11" db="EMBL/GenBank/DDBJ databases">
        <title>Chromosome-level genome assembly of Eucalyptus globulus Labill. provides insights into its genome evolution.</title>
        <authorList>
            <person name="Li X."/>
        </authorList>
    </citation>
    <scope>NUCLEOTIDE SEQUENCE [LARGE SCALE GENOMIC DNA]</scope>
    <source>
        <strain evidence="7">CL2024</strain>
        <tissue evidence="7">Fresh tender leaves</tissue>
    </source>
</reference>
<keyword evidence="2" id="KW-0812">Transmembrane</keyword>
<dbReference type="PANTHER" id="PTHR45631:SF206">
    <property type="entry name" value="PROTEIN KINASE DOMAIN-CONTAINING PROTEIN"/>
    <property type="match status" value="1"/>
</dbReference>
<dbReference type="InterPro" id="IPR024788">
    <property type="entry name" value="Malectin-like_Carb-bd_dom"/>
</dbReference>
<gene>
    <name evidence="7" type="ORF">ACJRO7_005700</name>
</gene>
<accession>A0ABD3J0K5</accession>
<evidence type="ECO:0000313" key="8">
    <source>
        <dbReference type="Proteomes" id="UP001634007"/>
    </source>
</evidence>
<comment type="subcellular location">
    <subcellularLocation>
        <location evidence="1">Membrane</location>
        <topology evidence="1">Single-pass membrane protein</topology>
    </subcellularLocation>
</comment>
<dbReference type="Proteomes" id="UP001634007">
    <property type="component" value="Unassembled WGS sequence"/>
</dbReference>
<dbReference type="AlphaFoldDB" id="A0ABD3J0K5"/>
<dbReference type="Pfam" id="PF12819">
    <property type="entry name" value="Malectin_like"/>
    <property type="match status" value="1"/>
</dbReference>
<evidence type="ECO:0000313" key="7">
    <source>
        <dbReference type="EMBL" id="KAL3720931.1"/>
    </source>
</evidence>
<dbReference type="PANTHER" id="PTHR45631">
    <property type="entry name" value="OS07G0107800 PROTEIN-RELATED"/>
    <property type="match status" value="1"/>
</dbReference>
<evidence type="ECO:0000259" key="6">
    <source>
        <dbReference type="Pfam" id="PF12819"/>
    </source>
</evidence>
<keyword evidence="8" id="KW-1185">Reference proteome</keyword>
<feature type="domain" description="Malectin-like" evidence="6">
    <location>
        <begin position="12"/>
        <end position="133"/>
    </location>
</feature>
<keyword evidence="4" id="KW-1133">Transmembrane helix</keyword>
<protein>
    <recommendedName>
        <fullName evidence="6">Malectin-like domain-containing protein</fullName>
    </recommendedName>
</protein>
<evidence type="ECO:0000256" key="2">
    <source>
        <dbReference type="ARBA" id="ARBA00022692"/>
    </source>
</evidence>
<dbReference type="GO" id="GO:0016020">
    <property type="term" value="C:membrane"/>
    <property type="evidence" value="ECO:0007669"/>
    <property type="project" value="UniProtKB-SubCell"/>
</dbReference>
<name>A0ABD3J0K5_EUCGL</name>